<evidence type="ECO:0000313" key="2">
    <source>
        <dbReference type="Proteomes" id="UP000551353"/>
    </source>
</evidence>
<comment type="caution">
    <text evidence="1">The sequence shown here is derived from an EMBL/GenBank/DDBJ whole genome shotgun (WGS) entry which is preliminary data.</text>
</comment>
<name>A0ABR6IRR0_9HYPH</name>
<dbReference type="Gene3D" id="3.10.180.10">
    <property type="entry name" value="2,3-Dihydroxybiphenyl 1,2-Dioxygenase, domain 1"/>
    <property type="match status" value="1"/>
</dbReference>
<dbReference type="InterPro" id="IPR029068">
    <property type="entry name" value="Glyas_Bleomycin-R_OHBP_Dase"/>
</dbReference>
<gene>
    <name evidence="1" type="ORF">GGD56_004439</name>
</gene>
<sequence length="118" mass="12558">MFQLGCIALETPDILCAKDHYAETIGMSETATGHDGERYLSIGYEHHNILLRHRRAKGVGPSRLPLRPGTGLEELLGELCAIGLSAQIKSDSQPGTAALDAAIRAGASDIMALDADLF</sequence>
<protein>
    <recommendedName>
        <fullName evidence="3">Glyoxalase/bleomycin resistance protein/dioxygenase superfamily protein</fullName>
    </recommendedName>
</protein>
<dbReference type="Proteomes" id="UP000551353">
    <property type="component" value="Unassembled WGS sequence"/>
</dbReference>
<evidence type="ECO:0008006" key="3">
    <source>
        <dbReference type="Google" id="ProtNLM"/>
    </source>
</evidence>
<dbReference type="EMBL" id="JACIFX010000005">
    <property type="protein sequence ID" value="MBB4230586.1"/>
    <property type="molecule type" value="Genomic_DNA"/>
</dbReference>
<evidence type="ECO:0000313" key="1">
    <source>
        <dbReference type="EMBL" id="MBB4230586.1"/>
    </source>
</evidence>
<proteinExistence type="predicted"/>
<keyword evidence="2" id="KW-1185">Reference proteome</keyword>
<organism evidence="1 2">
    <name type="scientific">Rhizobium mongolense</name>
    <dbReference type="NCBI Taxonomy" id="57676"/>
    <lineage>
        <taxon>Bacteria</taxon>
        <taxon>Pseudomonadati</taxon>
        <taxon>Pseudomonadota</taxon>
        <taxon>Alphaproteobacteria</taxon>
        <taxon>Hyphomicrobiales</taxon>
        <taxon>Rhizobiaceae</taxon>
        <taxon>Rhizobium/Agrobacterium group</taxon>
        <taxon>Rhizobium</taxon>
    </lineage>
</organism>
<dbReference type="RefSeq" id="WP_022713611.1">
    <property type="nucleotide sequence ID" value="NZ_JACIFX010000005.1"/>
</dbReference>
<reference evidence="1 2" key="1">
    <citation type="submission" date="2020-08" db="EMBL/GenBank/DDBJ databases">
        <title>Genomic Encyclopedia of Type Strains, Phase IV (KMG-V): Genome sequencing to study the core and pangenomes of soil and plant-associated prokaryotes.</title>
        <authorList>
            <person name="Whitman W."/>
        </authorList>
    </citation>
    <scope>NUCLEOTIDE SEQUENCE [LARGE SCALE GENOMIC DNA]</scope>
    <source>
        <strain evidence="1 2">SEMIA 4087</strain>
    </source>
</reference>
<accession>A0ABR6IRR0</accession>